<keyword evidence="2" id="KW-1185">Reference proteome</keyword>
<dbReference type="RefSeq" id="WP_205105882.1">
    <property type="nucleotide sequence ID" value="NZ_JACJJG010000131.1"/>
</dbReference>
<accession>A0A938WTE9</accession>
<dbReference type="AlphaFoldDB" id="A0A938WTE9"/>
<proteinExistence type="predicted"/>
<dbReference type="EMBL" id="JACJJG010000131">
    <property type="protein sequence ID" value="MBM6674807.1"/>
    <property type="molecule type" value="Genomic_DNA"/>
</dbReference>
<gene>
    <name evidence="1" type="ORF">H6A34_13115</name>
</gene>
<reference evidence="1" key="2">
    <citation type="journal article" date="2021" name="Sci. Rep.">
        <title>The distribution of antibiotic resistance genes in chicken gut microbiota commensals.</title>
        <authorList>
            <person name="Juricova H."/>
            <person name="Matiasovicova J."/>
            <person name="Kubasova T."/>
            <person name="Cejkova D."/>
            <person name="Rychlik I."/>
        </authorList>
    </citation>
    <scope>NUCLEOTIDE SEQUENCE</scope>
    <source>
        <strain evidence="1">An824</strain>
    </source>
</reference>
<evidence type="ECO:0000313" key="1">
    <source>
        <dbReference type="EMBL" id="MBM6674807.1"/>
    </source>
</evidence>
<sequence>MKKRHNNQSSNITITSEAIFKKRWQKFHHPTMDVNGDVTFYYGVYKQFHDIAKGSARNMNEYYLLQLVLLVENTVSVDIDSSYSVIYRNLGNMAFYWCDKLDLSTKDTNLLYNAFTQAVADAPESSLKQWIKECVLSGDFQRLKDVALYFAIQDKTVKRIYPNLQYRKDAFLELVGGDNVKAKEMLESDLAFNWHDKEGGTLLSRIAESFRMDEDGRDVIANLKTVHPMSLDSYLPFESKDGGYTVTVMKKDNTTLDVIFPAHVSKRKIADMCFVGQLVTYLGKTYVNGPVVWLDKNEFDLWDSDIFWDKIHEDEKEDSRHKFFTTKFGNKYTMYQDLYDEFDKDINGFYTDEPNILDFLNWLVPEHSLSSK</sequence>
<reference evidence="1" key="1">
    <citation type="submission" date="2020-08" db="EMBL/GenBank/DDBJ databases">
        <authorList>
            <person name="Cejkova D."/>
            <person name="Kubasova T."/>
            <person name="Jahodarova E."/>
            <person name="Rychlik I."/>
        </authorList>
    </citation>
    <scope>NUCLEOTIDE SEQUENCE</scope>
    <source>
        <strain evidence="1">An824</strain>
    </source>
</reference>
<protein>
    <submittedName>
        <fullName evidence="1">Uncharacterized protein</fullName>
    </submittedName>
</protein>
<name>A0A938WTE9_9BACT</name>
<organism evidence="1 2">
    <name type="scientific">Marseilla massiliensis</name>
    <dbReference type="NCBI Taxonomy" id="1841864"/>
    <lineage>
        <taxon>Bacteria</taxon>
        <taxon>Pseudomonadati</taxon>
        <taxon>Bacteroidota</taxon>
        <taxon>Bacteroidia</taxon>
        <taxon>Bacteroidales</taxon>
        <taxon>Prevotellaceae</taxon>
        <taxon>Marseilla</taxon>
    </lineage>
</organism>
<comment type="caution">
    <text evidence="1">The sequence shown here is derived from an EMBL/GenBank/DDBJ whole genome shotgun (WGS) entry which is preliminary data.</text>
</comment>
<dbReference type="Proteomes" id="UP000706891">
    <property type="component" value="Unassembled WGS sequence"/>
</dbReference>
<evidence type="ECO:0000313" key="2">
    <source>
        <dbReference type="Proteomes" id="UP000706891"/>
    </source>
</evidence>